<evidence type="ECO:0000313" key="1">
    <source>
        <dbReference type="EMBL" id="KZT64088.1"/>
    </source>
</evidence>
<accession>A0A165L8M6</accession>
<gene>
    <name evidence="1" type="ORF">DAEQUDRAFT_658870</name>
</gene>
<feature type="non-terminal residue" evidence="1">
    <location>
        <position position="145"/>
    </location>
</feature>
<proteinExistence type="predicted"/>
<dbReference type="AlphaFoldDB" id="A0A165L8M6"/>
<evidence type="ECO:0000313" key="2">
    <source>
        <dbReference type="Proteomes" id="UP000076727"/>
    </source>
</evidence>
<feature type="non-terminal residue" evidence="1">
    <location>
        <position position="1"/>
    </location>
</feature>
<organism evidence="1 2">
    <name type="scientific">Daedalea quercina L-15889</name>
    <dbReference type="NCBI Taxonomy" id="1314783"/>
    <lineage>
        <taxon>Eukaryota</taxon>
        <taxon>Fungi</taxon>
        <taxon>Dikarya</taxon>
        <taxon>Basidiomycota</taxon>
        <taxon>Agaricomycotina</taxon>
        <taxon>Agaricomycetes</taxon>
        <taxon>Polyporales</taxon>
        <taxon>Fomitopsis</taxon>
    </lineage>
</organism>
<protein>
    <submittedName>
        <fullName evidence="1">Uncharacterized protein</fullName>
    </submittedName>
</protein>
<dbReference type="OrthoDB" id="3224400at2759"/>
<keyword evidence="2" id="KW-1185">Reference proteome</keyword>
<name>A0A165L8M6_9APHY</name>
<dbReference type="EMBL" id="KV429142">
    <property type="protein sequence ID" value="KZT64088.1"/>
    <property type="molecule type" value="Genomic_DNA"/>
</dbReference>
<dbReference type="Proteomes" id="UP000076727">
    <property type="component" value="Unassembled WGS sequence"/>
</dbReference>
<reference evidence="1 2" key="1">
    <citation type="journal article" date="2016" name="Mol. Biol. Evol.">
        <title>Comparative Genomics of Early-Diverging Mushroom-Forming Fungi Provides Insights into the Origins of Lignocellulose Decay Capabilities.</title>
        <authorList>
            <person name="Nagy L.G."/>
            <person name="Riley R."/>
            <person name="Tritt A."/>
            <person name="Adam C."/>
            <person name="Daum C."/>
            <person name="Floudas D."/>
            <person name="Sun H."/>
            <person name="Yadav J.S."/>
            <person name="Pangilinan J."/>
            <person name="Larsson K.H."/>
            <person name="Matsuura K."/>
            <person name="Barry K."/>
            <person name="Labutti K."/>
            <person name="Kuo R."/>
            <person name="Ohm R.A."/>
            <person name="Bhattacharya S.S."/>
            <person name="Shirouzu T."/>
            <person name="Yoshinaga Y."/>
            <person name="Martin F.M."/>
            <person name="Grigoriev I.V."/>
            <person name="Hibbett D.S."/>
        </authorList>
    </citation>
    <scope>NUCLEOTIDE SEQUENCE [LARGE SCALE GENOMIC DNA]</scope>
    <source>
        <strain evidence="1 2">L-15889</strain>
    </source>
</reference>
<sequence>ISNRRAIADVISASHPPFDHRSAIVEPFDSESKRDVEFIEKLNVMLLELMLDLHAWSTARPAHESDTTADALEKEVKAVIELEKEQGTSSLIGRPVFPAISRPSAVALWHKRLYAHFCPNEEKTRQRLNEFVTRIKLALAALTGL</sequence>